<dbReference type="GO" id="GO:0004169">
    <property type="term" value="F:dolichyl-phosphate-mannose-protein mannosyltransferase activity"/>
    <property type="evidence" value="ECO:0007669"/>
    <property type="project" value="TreeGrafter"/>
</dbReference>
<comment type="pathway">
    <text evidence="2">Protein modification; protein glycosylation.</text>
</comment>
<name>B0DFZ6_LACBS</name>
<accession>B0DFZ6</accession>
<dbReference type="RefSeq" id="XP_001882923.1">
    <property type="nucleotide sequence ID" value="XM_001882888.1"/>
</dbReference>
<dbReference type="InterPro" id="IPR027005">
    <property type="entry name" value="PMT-like"/>
</dbReference>
<dbReference type="EMBL" id="DS547108">
    <property type="protein sequence ID" value="EDR06551.1"/>
    <property type="molecule type" value="Genomic_DNA"/>
</dbReference>
<dbReference type="HOGENOM" id="CLU_463850_0_0_1"/>
<gene>
    <name evidence="11" type="ORF">LACBIDRAFT_294651</name>
</gene>
<keyword evidence="8" id="KW-0472">Membrane</keyword>
<keyword evidence="4" id="KW-0328">Glycosyltransferase</keyword>
<feature type="region of interest" description="Disordered" evidence="9">
    <location>
        <begin position="210"/>
        <end position="233"/>
    </location>
</feature>
<dbReference type="GeneID" id="6078379"/>
<evidence type="ECO:0000256" key="5">
    <source>
        <dbReference type="ARBA" id="ARBA00022679"/>
    </source>
</evidence>
<keyword evidence="5 11" id="KW-0808">Transferase</keyword>
<comment type="subcellular location">
    <subcellularLocation>
        <location evidence="1">Endomembrane system</location>
        <topology evidence="1">Multi-pass membrane protein</topology>
    </subcellularLocation>
</comment>
<dbReference type="GO" id="GO:0016020">
    <property type="term" value="C:membrane"/>
    <property type="evidence" value="ECO:0007669"/>
    <property type="project" value="InterPro"/>
</dbReference>
<reference evidence="11 12" key="1">
    <citation type="journal article" date="2008" name="Nature">
        <title>The genome of Laccaria bicolor provides insights into mycorrhizal symbiosis.</title>
        <authorList>
            <person name="Martin F."/>
            <person name="Aerts A."/>
            <person name="Ahren D."/>
            <person name="Brun A."/>
            <person name="Danchin E.G.J."/>
            <person name="Duchaussoy F."/>
            <person name="Gibon J."/>
            <person name="Kohler A."/>
            <person name="Lindquist E."/>
            <person name="Pereda V."/>
            <person name="Salamov A."/>
            <person name="Shapiro H.J."/>
            <person name="Wuyts J."/>
            <person name="Blaudez D."/>
            <person name="Buee M."/>
            <person name="Brokstein P."/>
            <person name="Canbaeck B."/>
            <person name="Cohen D."/>
            <person name="Courty P.E."/>
            <person name="Coutinho P.M."/>
            <person name="Delaruelle C."/>
            <person name="Detter J.C."/>
            <person name="Deveau A."/>
            <person name="DiFazio S."/>
            <person name="Duplessis S."/>
            <person name="Fraissinet-Tachet L."/>
            <person name="Lucic E."/>
            <person name="Frey-Klett P."/>
            <person name="Fourrey C."/>
            <person name="Feussner I."/>
            <person name="Gay G."/>
            <person name="Grimwood J."/>
            <person name="Hoegger P.J."/>
            <person name="Jain P."/>
            <person name="Kilaru S."/>
            <person name="Labbe J."/>
            <person name="Lin Y.C."/>
            <person name="Legue V."/>
            <person name="Le Tacon F."/>
            <person name="Marmeisse R."/>
            <person name="Melayah D."/>
            <person name="Montanini B."/>
            <person name="Muratet M."/>
            <person name="Nehls U."/>
            <person name="Niculita-Hirzel H."/>
            <person name="Oudot-Le Secq M.P."/>
            <person name="Peter M."/>
            <person name="Quesneville H."/>
            <person name="Rajashekar B."/>
            <person name="Reich M."/>
            <person name="Rouhier N."/>
            <person name="Schmutz J."/>
            <person name="Yin T."/>
            <person name="Chalot M."/>
            <person name="Henrissat B."/>
            <person name="Kuees U."/>
            <person name="Lucas S."/>
            <person name="Van de Peer Y."/>
            <person name="Podila G.K."/>
            <person name="Polle A."/>
            <person name="Pukkila P.J."/>
            <person name="Richardson P.M."/>
            <person name="Rouze P."/>
            <person name="Sanders I.R."/>
            <person name="Stajich J.E."/>
            <person name="Tunlid A."/>
            <person name="Tuskan G."/>
            <person name="Grigoriev I.V."/>
        </authorList>
    </citation>
    <scope>NUCLEOTIDE SEQUENCE [LARGE SCALE GENOMIC DNA]</scope>
    <source>
        <strain evidence="12">S238N-H82 / ATCC MYA-4686</strain>
    </source>
</reference>
<sequence length="588" mass="64394">MQAEGLLMLDCNSNIQLFRDIDGEVPMNGPSFINLFLSSITSLVAINFFNVACAVDFGTSDLHMILTITCHVETIHSSLKAFLTRRRTIVGASSNIVVWDEAHFGKFDSPYLKREFYFAVHSPLGKMLVGLAGLFSGYDGGSEFKSGEAYPESEHVGDLCQDSPSAFAAITVEQCGTNITGRHSIKTSTESSFVYDIGTRIKLPAMSSASSALRSGSGKDSSDGRGEPVTLDGNDHGPRYVYYRLHTKYGSITSNHPIYANDLYISRTLPRLITPPLTASSVKKHLCKIEGLSGATGTTLFESLSSQTAVEETSRLSLRGSTGPGLSEDDPIVLVVGVQDVEKRLARTVSLEGLPETRHANLRYVHYRLYDEEGAVASKTSFDSEDLSLGRISMLSVAPPQTVALLKFRVMKVEELIGHNIQLFKDIDGEVPMNGNDPISHPQAYNYPGYVADEPITIICRTQESQTKGEEIEMPVQVPSWNPVPPQNPVPPRDPVYPGSEKRIKALRNCTIDPSSMVTASPRPGWLSFTKDEIMYTDGRETDYGSYFEVPEIVTESMALSTNSFDPSDVQSTGNLIPYIHIMSEGTI</sequence>
<evidence type="ECO:0000256" key="9">
    <source>
        <dbReference type="SAM" id="MobiDB-lite"/>
    </source>
</evidence>
<keyword evidence="6" id="KW-0812">Transmembrane</keyword>
<feature type="domain" description="ArnT-like N-terminal" evidence="10">
    <location>
        <begin position="92"/>
        <end position="152"/>
    </location>
</feature>
<evidence type="ECO:0000313" key="12">
    <source>
        <dbReference type="Proteomes" id="UP000001194"/>
    </source>
</evidence>
<evidence type="ECO:0000256" key="3">
    <source>
        <dbReference type="ARBA" id="ARBA00007222"/>
    </source>
</evidence>
<dbReference type="PANTHER" id="PTHR10050">
    <property type="entry name" value="DOLICHYL-PHOSPHATE-MANNOSE--PROTEIN MANNOSYLTRANSFERASE"/>
    <property type="match status" value="1"/>
</dbReference>
<dbReference type="Proteomes" id="UP000001194">
    <property type="component" value="Unassembled WGS sequence"/>
</dbReference>
<evidence type="ECO:0000256" key="6">
    <source>
        <dbReference type="ARBA" id="ARBA00022692"/>
    </source>
</evidence>
<dbReference type="InParanoid" id="B0DFZ6"/>
<keyword evidence="7" id="KW-1133">Transmembrane helix</keyword>
<evidence type="ECO:0000256" key="2">
    <source>
        <dbReference type="ARBA" id="ARBA00004922"/>
    </source>
</evidence>
<comment type="similarity">
    <text evidence="3">Belongs to the glycosyltransferase 39 family.</text>
</comment>
<dbReference type="GO" id="GO:0005783">
    <property type="term" value="C:endoplasmic reticulum"/>
    <property type="evidence" value="ECO:0007669"/>
    <property type="project" value="TreeGrafter"/>
</dbReference>
<dbReference type="InterPro" id="IPR003342">
    <property type="entry name" value="ArnT-like_N"/>
</dbReference>
<evidence type="ECO:0000256" key="7">
    <source>
        <dbReference type="ARBA" id="ARBA00022989"/>
    </source>
</evidence>
<dbReference type="OrthoDB" id="2974017at2759"/>
<feature type="compositionally biased region" description="Low complexity" evidence="9">
    <location>
        <begin position="210"/>
        <end position="219"/>
    </location>
</feature>
<keyword evidence="12" id="KW-1185">Reference proteome</keyword>
<evidence type="ECO:0000256" key="8">
    <source>
        <dbReference type="ARBA" id="ARBA00023136"/>
    </source>
</evidence>
<evidence type="ECO:0000259" key="10">
    <source>
        <dbReference type="Pfam" id="PF02366"/>
    </source>
</evidence>
<dbReference type="UniPathway" id="UPA00378"/>
<dbReference type="PANTHER" id="PTHR10050:SF46">
    <property type="entry name" value="PROTEIN O-MANNOSYL-TRANSFERASE 2"/>
    <property type="match status" value="1"/>
</dbReference>
<protein>
    <submittedName>
        <fullName evidence="11">Glycosyltransferase family 39 protein</fullName>
    </submittedName>
</protein>
<evidence type="ECO:0000313" key="11">
    <source>
        <dbReference type="EMBL" id="EDR06551.1"/>
    </source>
</evidence>
<evidence type="ECO:0000256" key="1">
    <source>
        <dbReference type="ARBA" id="ARBA00004127"/>
    </source>
</evidence>
<proteinExistence type="inferred from homology"/>
<dbReference type="Pfam" id="PF02366">
    <property type="entry name" value="PMT"/>
    <property type="match status" value="1"/>
</dbReference>
<dbReference type="KEGG" id="lbc:LACBIDRAFT_294651"/>
<evidence type="ECO:0000256" key="4">
    <source>
        <dbReference type="ARBA" id="ARBA00022676"/>
    </source>
</evidence>
<organism evidence="12">
    <name type="scientific">Laccaria bicolor (strain S238N-H82 / ATCC MYA-4686)</name>
    <name type="common">Bicoloured deceiver</name>
    <name type="synonym">Laccaria laccata var. bicolor</name>
    <dbReference type="NCBI Taxonomy" id="486041"/>
    <lineage>
        <taxon>Eukaryota</taxon>
        <taxon>Fungi</taxon>
        <taxon>Dikarya</taxon>
        <taxon>Basidiomycota</taxon>
        <taxon>Agaricomycotina</taxon>
        <taxon>Agaricomycetes</taxon>
        <taxon>Agaricomycetidae</taxon>
        <taxon>Agaricales</taxon>
        <taxon>Agaricineae</taxon>
        <taxon>Hydnangiaceae</taxon>
        <taxon>Laccaria</taxon>
    </lineage>
</organism>
<dbReference type="AlphaFoldDB" id="B0DFZ6"/>